<keyword evidence="5" id="KW-1185">Reference proteome</keyword>
<feature type="DNA-binding region" description="H-T-H motif" evidence="2">
    <location>
        <begin position="4"/>
        <end position="23"/>
    </location>
</feature>
<evidence type="ECO:0000259" key="3">
    <source>
        <dbReference type="PROSITE" id="PS50977"/>
    </source>
</evidence>
<protein>
    <submittedName>
        <fullName evidence="4">TetR family transcriptional regulator</fullName>
    </submittedName>
</protein>
<dbReference type="InterPro" id="IPR001647">
    <property type="entry name" value="HTH_TetR"/>
</dbReference>
<feature type="domain" description="HTH tetR-type" evidence="3">
    <location>
        <begin position="1"/>
        <end position="41"/>
    </location>
</feature>
<evidence type="ECO:0000313" key="4">
    <source>
        <dbReference type="EMBL" id="MPW25779.1"/>
    </source>
</evidence>
<accession>A0A6A7K8E3</accession>
<dbReference type="InterPro" id="IPR009057">
    <property type="entry name" value="Homeodomain-like_sf"/>
</dbReference>
<reference evidence="4 5" key="1">
    <citation type="submission" date="2019-10" db="EMBL/GenBank/DDBJ databases">
        <title>Alkalibaculum tamaniensis sp.nov., a new alkaliphilic acetogen, isolated on methoxylated aromatics from a mud volcano.</title>
        <authorList>
            <person name="Khomyakova M.A."/>
            <person name="Merkel A.Y."/>
            <person name="Bonch-Osmolovskaya E.A."/>
            <person name="Slobodkin A.I."/>
        </authorList>
    </citation>
    <scope>NUCLEOTIDE SEQUENCE [LARGE SCALE GENOMIC DNA]</scope>
    <source>
        <strain evidence="4 5">M08DMB</strain>
    </source>
</reference>
<dbReference type="Proteomes" id="UP000440004">
    <property type="component" value="Unassembled WGS sequence"/>
</dbReference>
<dbReference type="GO" id="GO:0003677">
    <property type="term" value="F:DNA binding"/>
    <property type="evidence" value="ECO:0007669"/>
    <property type="project" value="UniProtKB-UniRule"/>
</dbReference>
<evidence type="ECO:0000313" key="5">
    <source>
        <dbReference type="Proteomes" id="UP000440004"/>
    </source>
</evidence>
<sequence>MCLLYVEIAKEASVSTGIVYRYFEDKKDIFIASLDLYSSTFYDTLFVELRTLTVPINISVFLEKIIDTFVERHNVSKFAHEEMLAMSHSDPDVAKYFYESEENVTERICDLLPALGLDIINAHEKIHIITNIIENYCHEVVYHKHPYMNYAIMKTIVIEAIEKILYCY</sequence>
<proteinExistence type="predicted"/>
<dbReference type="PROSITE" id="PS50977">
    <property type="entry name" value="HTH_TETR_2"/>
    <property type="match status" value="1"/>
</dbReference>
<dbReference type="AlphaFoldDB" id="A0A6A7K8E3"/>
<gene>
    <name evidence="4" type="ORF">GC105_08250</name>
</gene>
<name>A0A6A7K8E3_9FIRM</name>
<organism evidence="4 5">
    <name type="scientific">Alkalibaculum sporogenes</name>
    <dbReference type="NCBI Taxonomy" id="2655001"/>
    <lineage>
        <taxon>Bacteria</taxon>
        <taxon>Bacillati</taxon>
        <taxon>Bacillota</taxon>
        <taxon>Clostridia</taxon>
        <taxon>Eubacteriales</taxon>
        <taxon>Eubacteriaceae</taxon>
        <taxon>Alkalibaculum</taxon>
    </lineage>
</organism>
<evidence type="ECO:0000256" key="2">
    <source>
        <dbReference type="PROSITE-ProRule" id="PRU00335"/>
    </source>
</evidence>
<comment type="caution">
    <text evidence="4">The sequence shown here is derived from an EMBL/GenBank/DDBJ whole genome shotgun (WGS) entry which is preliminary data.</text>
</comment>
<dbReference type="EMBL" id="WHNX01000010">
    <property type="protein sequence ID" value="MPW25779.1"/>
    <property type="molecule type" value="Genomic_DNA"/>
</dbReference>
<evidence type="ECO:0000256" key="1">
    <source>
        <dbReference type="ARBA" id="ARBA00023125"/>
    </source>
</evidence>
<dbReference type="SUPFAM" id="SSF46689">
    <property type="entry name" value="Homeodomain-like"/>
    <property type="match status" value="1"/>
</dbReference>
<dbReference type="Gene3D" id="1.10.10.60">
    <property type="entry name" value="Homeodomain-like"/>
    <property type="match status" value="1"/>
</dbReference>
<dbReference type="Pfam" id="PF00440">
    <property type="entry name" value="TetR_N"/>
    <property type="match status" value="1"/>
</dbReference>
<dbReference type="Gene3D" id="1.10.357.10">
    <property type="entry name" value="Tetracycline Repressor, domain 2"/>
    <property type="match status" value="1"/>
</dbReference>
<keyword evidence="1 2" id="KW-0238">DNA-binding</keyword>